<dbReference type="Pfam" id="PF00098">
    <property type="entry name" value="zf-CCHC"/>
    <property type="match status" value="1"/>
</dbReference>
<dbReference type="PROSITE" id="PS50994">
    <property type="entry name" value="INTEGRASE"/>
    <property type="match status" value="1"/>
</dbReference>
<feature type="domain" description="Integrase catalytic" evidence="4">
    <location>
        <begin position="624"/>
        <end position="807"/>
    </location>
</feature>
<evidence type="ECO:0000256" key="1">
    <source>
        <dbReference type="PROSITE-ProRule" id="PRU00047"/>
    </source>
</evidence>
<gene>
    <name evidence="5" type="ORF">LSAT_V11C100036120</name>
</gene>
<evidence type="ECO:0000313" key="6">
    <source>
        <dbReference type="Proteomes" id="UP000235145"/>
    </source>
</evidence>
<dbReference type="CDD" id="cd00303">
    <property type="entry name" value="retropepsin_like"/>
    <property type="match status" value="1"/>
</dbReference>
<sequence>MSGRPNRGRPQNETPDVAQMVAQQLMQAIPNIVTQVTAGLNANQGSSGGNRGNNERECNYKSFMACKPKEFHGKEGAVGLLKWIDSMESVLHISKCLERNKVEYASCLFQDRALTWWNTLVQTRGRTAAYQLTWEDLKKLLIEEYCPKDELQKLEYEFWNHSMVGTQIEKYTVRFHELAKLVPHMVTPEEKRIDRYIWGLAPEIRGMVTSANPTTIQSAVSLANRLTNDVIRMGASAKESSSSKRKPINQGEKKYGGKSGRKQKVSRNFMVRAQEQEPVKTQGQEVQERKQYSGPLPKCNKCNFHHKGACPVCQNCKQTGHYSKYCKVNKEGKRTCYECGSTDHLRRACPKLNNGPGNNGQGQARQNFQGNQVGQPRGVAFVIGAEEARQNPEVITGTFLLNNHFASVIFDAGADRSFVSLAFRPLIGLKSVKMRIAYAIELADGYEIRASDIIPGCTLNLADKLFSIDLIPIELGSFDVIVGMDWLSKNRADIGSYEKVIRVPLPNGETLIIHGEKPGRSLNIVSSVKVHKYLKKNCIAFMAHVLEREPEAKQLKEIPVVQNYPEVFPEELPGLPPYRQVEFRIDLIPGAAPVAKAPYRLAPSEMQELSGQLQELLDKGFIRPSSSPWGAPVLFVKKKDGSFRMCIDYRELNKLTIKNRYPLPRTARGHDSIWVIVDRLTKSAHFLPIREDFKMEKLAQIYIDKIVSLHGVPLSIISDRDSRFTSRFWWMLQRALGTKIDLSTAYHPQTDGQTERTIQTLEDMLRACVIEFKGNWDTHLPLIEFSYNNSYHTSIQCAPYEALYGRKCRSPLCWTEIGDRQLTRVELIQETSDKITIIKDKLKAARDRQKSYADNRRKPLEFQVGDKVLLKVSPWKGLVRFGKKGKLSPRYVGPFEILERIGPVAYKLQLPQELSAIHDTFHVSNLKKCLADETLIVPLEEIKINDKLSFVEEPIEILDREVKL</sequence>
<dbReference type="PROSITE" id="PS50158">
    <property type="entry name" value="ZF_CCHC"/>
    <property type="match status" value="1"/>
</dbReference>
<dbReference type="InterPro" id="IPR056924">
    <property type="entry name" value="SH3_Tf2-1"/>
</dbReference>
<accession>A0A9R1WIQ8</accession>
<dbReference type="Pfam" id="PF19259">
    <property type="entry name" value="Ty3_capsid"/>
    <property type="match status" value="1"/>
</dbReference>
<evidence type="ECO:0000259" key="3">
    <source>
        <dbReference type="PROSITE" id="PS50158"/>
    </source>
</evidence>
<dbReference type="CDD" id="cd01647">
    <property type="entry name" value="RT_LTR"/>
    <property type="match status" value="1"/>
</dbReference>
<dbReference type="EMBL" id="NBSK02000001">
    <property type="protein sequence ID" value="KAJ0224549.1"/>
    <property type="molecule type" value="Genomic_DNA"/>
</dbReference>
<comment type="caution">
    <text evidence="5">The sequence shown here is derived from an EMBL/GenBank/DDBJ whole genome shotgun (WGS) entry which is preliminary data.</text>
</comment>
<dbReference type="SUPFAM" id="SSF56672">
    <property type="entry name" value="DNA/RNA polymerases"/>
    <property type="match status" value="1"/>
</dbReference>
<evidence type="ECO:0000259" key="4">
    <source>
        <dbReference type="PROSITE" id="PS50994"/>
    </source>
</evidence>
<evidence type="ECO:0000256" key="2">
    <source>
        <dbReference type="SAM" id="MobiDB-lite"/>
    </source>
</evidence>
<dbReference type="SUPFAM" id="SSF57756">
    <property type="entry name" value="Retrovirus zinc finger-like domains"/>
    <property type="match status" value="1"/>
</dbReference>
<dbReference type="AlphaFoldDB" id="A0A9R1WIQ8"/>
<dbReference type="Gene3D" id="2.40.70.10">
    <property type="entry name" value="Acid Proteases"/>
    <property type="match status" value="1"/>
</dbReference>
<evidence type="ECO:0000313" key="5">
    <source>
        <dbReference type="EMBL" id="KAJ0224549.1"/>
    </source>
</evidence>
<dbReference type="PANTHER" id="PTHR15503:SF45">
    <property type="entry name" value="RNA-DIRECTED DNA POLYMERASE HOMOLOG"/>
    <property type="match status" value="1"/>
</dbReference>
<keyword evidence="6" id="KW-1185">Reference proteome</keyword>
<dbReference type="Pfam" id="PF24626">
    <property type="entry name" value="SH3_Tf2-1"/>
    <property type="match status" value="1"/>
</dbReference>
<dbReference type="InterPro" id="IPR021109">
    <property type="entry name" value="Peptidase_aspartic_dom_sf"/>
</dbReference>
<dbReference type="Gene3D" id="3.30.420.10">
    <property type="entry name" value="Ribonuclease H-like superfamily/Ribonuclease H"/>
    <property type="match status" value="1"/>
</dbReference>
<dbReference type="GO" id="GO:0015074">
    <property type="term" value="P:DNA integration"/>
    <property type="evidence" value="ECO:0007669"/>
    <property type="project" value="InterPro"/>
</dbReference>
<reference evidence="5 6" key="1">
    <citation type="journal article" date="2017" name="Nat. Commun.">
        <title>Genome assembly with in vitro proximity ligation data and whole-genome triplication in lettuce.</title>
        <authorList>
            <person name="Reyes-Chin-Wo S."/>
            <person name="Wang Z."/>
            <person name="Yang X."/>
            <person name="Kozik A."/>
            <person name="Arikit S."/>
            <person name="Song C."/>
            <person name="Xia L."/>
            <person name="Froenicke L."/>
            <person name="Lavelle D.O."/>
            <person name="Truco M.J."/>
            <person name="Xia R."/>
            <person name="Zhu S."/>
            <person name="Xu C."/>
            <person name="Xu H."/>
            <person name="Xu X."/>
            <person name="Cox K."/>
            <person name="Korf I."/>
            <person name="Meyers B.C."/>
            <person name="Michelmore R.W."/>
        </authorList>
    </citation>
    <scope>NUCLEOTIDE SEQUENCE [LARGE SCALE GENOMIC DNA]</scope>
    <source>
        <strain evidence="6">cv. Salinas</strain>
        <tissue evidence="5">Seedlings</tissue>
    </source>
</reference>
<keyword evidence="1" id="KW-0479">Metal-binding</keyword>
<name>A0A9R1WIQ8_LACSA</name>
<dbReference type="InterPro" id="IPR045358">
    <property type="entry name" value="Ty3_capsid"/>
</dbReference>
<dbReference type="SUPFAM" id="SSF50630">
    <property type="entry name" value="Acid proteases"/>
    <property type="match status" value="1"/>
</dbReference>
<feature type="region of interest" description="Disordered" evidence="2">
    <location>
        <begin position="234"/>
        <end position="264"/>
    </location>
</feature>
<dbReference type="InterPro" id="IPR012337">
    <property type="entry name" value="RNaseH-like_sf"/>
</dbReference>
<dbReference type="InterPro" id="IPR036875">
    <property type="entry name" value="Znf_CCHC_sf"/>
</dbReference>
<dbReference type="InterPro" id="IPR032567">
    <property type="entry name" value="RTL1-rel"/>
</dbReference>
<dbReference type="InterPro" id="IPR001878">
    <property type="entry name" value="Znf_CCHC"/>
</dbReference>
<dbReference type="SUPFAM" id="SSF53098">
    <property type="entry name" value="Ribonuclease H-like"/>
    <property type="match status" value="1"/>
</dbReference>
<organism evidence="5 6">
    <name type="scientific">Lactuca sativa</name>
    <name type="common">Garden lettuce</name>
    <dbReference type="NCBI Taxonomy" id="4236"/>
    <lineage>
        <taxon>Eukaryota</taxon>
        <taxon>Viridiplantae</taxon>
        <taxon>Streptophyta</taxon>
        <taxon>Embryophyta</taxon>
        <taxon>Tracheophyta</taxon>
        <taxon>Spermatophyta</taxon>
        <taxon>Magnoliopsida</taxon>
        <taxon>eudicotyledons</taxon>
        <taxon>Gunneridae</taxon>
        <taxon>Pentapetalae</taxon>
        <taxon>asterids</taxon>
        <taxon>campanulids</taxon>
        <taxon>Asterales</taxon>
        <taxon>Asteraceae</taxon>
        <taxon>Cichorioideae</taxon>
        <taxon>Cichorieae</taxon>
        <taxon>Lactucinae</taxon>
        <taxon>Lactuca</taxon>
    </lineage>
</organism>
<keyword evidence="1" id="KW-0862">Zinc</keyword>
<dbReference type="GO" id="GO:0008270">
    <property type="term" value="F:zinc ion binding"/>
    <property type="evidence" value="ECO:0007669"/>
    <property type="project" value="UniProtKB-KW"/>
</dbReference>
<dbReference type="GO" id="GO:0003676">
    <property type="term" value="F:nucleic acid binding"/>
    <property type="evidence" value="ECO:0007669"/>
    <property type="project" value="InterPro"/>
</dbReference>
<dbReference type="InterPro" id="IPR036397">
    <property type="entry name" value="RNaseH_sf"/>
</dbReference>
<dbReference type="InterPro" id="IPR001584">
    <property type="entry name" value="Integrase_cat-core"/>
</dbReference>
<proteinExistence type="predicted"/>
<evidence type="ECO:0008006" key="7">
    <source>
        <dbReference type="Google" id="ProtNLM"/>
    </source>
</evidence>
<keyword evidence="1" id="KW-0863">Zinc-finger</keyword>
<dbReference type="Proteomes" id="UP000235145">
    <property type="component" value="Unassembled WGS sequence"/>
</dbReference>
<dbReference type="PANTHER" id="PTHR15503">
    <property type="entry name" value="LDOC1 RELATED"/>
    <property type="match status" value="1"/>
</dbReference>
<dbReference type="Pfam" id="PF08284">
    <property type="entry name" value="RVP_2"/>
    <property type="match status" value="1"/>
</dbReference>
<feature type="domain" description="CCHC-type" evidence="3">
    <location>
        <begin position="336"/>
        <end position="351"/>
    </location>
</feature>
<protein>
    <recommendedName>
        <fullName evidence="7">Reverse transcriptase</fullName>
    </recommendedName>
</protein>
<dbReference type="InterPro" id="IPR043502">
    <property type="entry name" value="DNA/RNA_pol_sf"/>
</dbReference>
<dbReference type="Gene3D" id="4.10.60.10">
    <property type="entry name" value="Zinc finger, CCHC-type"/>
    <property type="match status" value="1"/>
</dbReference>
<dbReference type="SMART" id="SM00343">
    <property type="entry name" value="ZnF_C2HC"/>
    <property type="match status" value="2"/>
</dbReference>